<gene>
    <name evidence="1" type="ORF">Kalk_05890</name>
</gene>
<evidence type="ECO:0008006" key="3">
    <source>
        <dbReference type="Google" id="ProtNLM"/>
    </source>
</evidence>
<proteinExistence type="predicted"/>
<evidence type="ECO:0000313" key="1">
    <source>
        <dbReference type="EMBL" id="AUM11979.1"/>
    </source>
</evidence>
<dbReference type="SUPFAM" id="SSF46785">
    <property type="entry name" value="Winged helix' DNA-binding domain"/>
    <property type="match status" value="1"/>
</dbReference>
<dbReference type="InterPro" id="IPR036390">
    <property type="entry name" value="WH_DNA-bd_sf"/>
</dbReference>
<evidence type="ECO:0000313" key="2">
    <source>
        <dbReference type="Proteomes" id="UP000235116"/>
    </source>
</evidence>
<dbReference type="Proteomes" id="UP000235116">
    <property type="component" value="Chromosome"/>
</dbReference>
<name>A0A2K9LHZ7_9GAMM</name>
<keyword evidence="2" id="KW-1185">Reference proteome</keyword>
<dbReference type="RefSeq" id="WP_101893316.1">
    <property type="nucleotide sequence ID" value="NZ_CP022684.1"/>
</dbReference>
<protein>
    <recommendedName>
        <fullName evidence="3">Helix-turn-helix domain-containing protein</fullName>
    </recommendedName>
</protein>
<dbReference type="AlphaFoldDB" id="A0A2K9LHZ7"/>
<dbReference type="KEGG" id="kak:Kalk_05890"/>
<sequence length="131" mass="14831">MASNKPKGRARKARFAGVPHAIMESDNYRHLNGWDVKLLLELVKQHNGSNNGDLSAAWGMMKNQGWRSSGTLFKSLAKLERLGFIERTRQGGKHQCNLFAITWYPIDECKGKHEVRATSTPSNRWKQPAPD</sequence>
<dbReference type="OrthoDB" id="8910510at2"/>
<reference evidence="2" key="1">
    <citation type="submission" date="2017-08" db="EMBL/GenBank/DDBJ databases">
        <title>Direct submision.</title>
        <authorList>
            <person name="Kim S.-J."/>
            <person name="Rhee S.-K."/>
        </authorList>
    </citation>
    <scope>NUCLEOTIDE SEQUENCE [LARGE SCALE GENOMIC DNA]</scope>
    <source>
        <strain evidence="2">GI5</strain>
    </source>
</reference>
<dbReference type="EMBL" id="CP022684">
    <property type="protein sequence ID" value="AUM11979.1"/>
    <property type="molecule type" value="Genomic_DNA"/>
</dbReference>
<organism evidence="1 2">
    <name type="scientific">Ketobacter alkanivorans</name>
    <dbReference type="NCBI Taxonomy" id="1917421"/>
    <lineage>
        <taxon>Bacteria</taxon>
        <taxon>Pseudomonadati</taxon>
        <taxon>Pseudomonadota</taxon>
        <taxon>Gammaproteobacteria</taxon>
        <taxon>Pseudomonadales</taxon>
        <taxon>Ketobacteraceae</taxon>
        <taxon>Ketobacter</taxon>
    </lineage>
</organism>
<accession>A0A2K9LHZ7</accession>